<name>G9XG85_9FIRM</name>
<dbReference type="Pfam" id="PF11545">
    <property type="entry name" value="HemeBinding_Shp"/>
    <property type="match status" value="1"/>
</dbReference>
<evidence type="ECO:0000313" key="6">
    <source>
        <dbReference type="Proteomes" id="UP000003379"/>
    </source>
</evidence>
<dbReference type="Proteomes" id="UP000003379">
    <property type="component" value="Unassembled WGS sequence"/>
</dbReference>
<accession>G9XG85</accession>
<evidence type="ECO:0000259" key="4">
    <source>
        <dbReference type="PROSITE" id="PS50978"/>
    </source>
</evidence>
<evidence type="ECO:0000313" key="5">
    <source>
        <dbReference type="EMBL" id="EHL15199.1"/>
    </source>
</evidence>
<dbReference type="GO" id="GO:0030313">
    <property type="term" value="C:cell envelope"/>
    <property type="evidence" value="ECO:0007669"/>
    <property type="project" value="UniProtKB-SubCell"/>
</dbReference>
<dbReference type="AlphaFoldDB" id="G9XG85"/>
<dbReference type="HOGENOM" id="CLU_1413275_0_0_9"/>
<dbReference type="EMBL" id="AFZG01000096">
    <property type="protein sequence ID" value="EHL15199.1"/>
    <property type="molecule type" value="Genomic_DNA"/>
</dbReference>
<dbReference type="PROSITE" id="PS50978">
    <property type="entry name" value="NEAT"/>
    <property type="match status" value="1"/>
</dbReference>
<dbReference type="InterPro" id="IPR037250">
    <property type="entry name" value="NEAT_dom_sf"/>
</dbReference>
<dbReference type="GO" id="GO:0020037">
    <property type="term" value="F:heme binding"/>
    <property type="evidence" value="ECO:0007669"/>
    <property type="project" value="InterPro"/>
</dbReference>
<dbReference type="Gene3D" id="2.60.40.1850">
    <property type="match status" value="1"/>
</dbReference>
<comment type="caution">
    <text evidence="5">The sequence shown here is derived from an EMBL/GenBank/DDBJ whole genome shotgun (WGS) entry which is preliminary data.</text>
</comment>
<evidence type="ECO:0000256" key="3">
    <source>
        <dbReference type="SAM" id="MobiDB-lite"/>
    </source>
</evidence>
<evidence type="ECO:0000256" key="1">
    <source>
        <dbReference type="ARBA" id="ARBA00004196"/>
    </source>
</evidence>
<protein>
    <recommendedName>
        <fullName evidence="4">NEAT domain-containing protein</fullName>
    </recommendedName>
</protein>
<dbReference type="InterPro" id="IPR020985">
    <property type="entry name" value="Cell_surface_Shp_haem-bd"/>
</dbReference>
<sequence>MLKKILSSIIALSFIFTIFVLNINAQDLESKVYSVKNTAQYENPITKELEDLKIKEGQPKYKSKKAIGDGMSRSILGKYSLFDNTGKTKTLTIKIGLADVCKDYKISVKNVKDDKYKEVKFKVVKEDKKKKTKDIKFEVPTNEAYIKISAYVDPMGRDITFFAQMSSKDAKEGAKEFNSQKMTIKAPSTDEE</sequence>
<gene>
    <name evidence="5" type="ORF">HMPREF9628_00850</name>
</gene>
<dbReference type="InterPro" id="IPR006635">
    <property type="entry name" value="NEAT_dom"/>
</dbReference>
<reference evidence="5 6" key="1">
    <citation type="submission" date="2011-08" db="EMBL/GenBank/DDBJ databases">
        <title>The Genome Sequence of Eubacteriaceae bacterium CM5.</title>
        <authorList>
            <consortium name="The Broad Institute Genome Sequencing Platform"/>
            <person name="Earl A."/>
            <person name="Ward D."/>
            <person name="Feldgarden M."/>
            <person name="Gevers D."/>
            <person name="Sizova M."/>
            <person name="Hazen A."/>
            <person name="Epstein S."/>
            <person name="Young S.K."/>
            <person name="Zeng Q."/>
            <person name="Gargeya S."/>
            <person name="Fitzgerald M."/>
            <person name="Haas B."/>
            <person name="Abouelleil A."/>
            <person name="Alvarado L."/>
            <person name="Arachchi H.M."/>
            <person name="Berlin A."/>
            <person name="Brown A."/>
            <person name="Chapman S.B."/>
            <person name="Chen Z."/>
            <person name="Dunbar C."/>
            <person name="Freedman E."/>
            <person name="Gearin G."/>
            <person name="Gellesch M."/>
            <person name="Goldberg J."/>
            <person name="Griggs A."/>
            <person name="Gujja S."/>
            <person name="Heiman D."/>
            <person name="Howarth C."/>
            <person name="Larson L."/>
            <person name="Lui A."/>
            <person name="MacDonald P.J.P."/>
            <person name="Montmayeur A."/>
            <person name="Murphy C."/>
            <person name="Neiman D."/>
            <person name="Pearson M."/>
            <person name="Priest M."/>
            <person name="Roberts A."/>
            <person name="Saif S."/>
            <person name="Shea T."/>
            <person name="Shenoy N."/>
            <person name="Sisk P."/>
            <person name="Stolte C."/>
            <person name="Sykes S."/>
            <person name="Wortman J."/>
            <person name="Nusbaum C."/>
            <person name="Birren B."/>
        </authorList>
    </citation>
    <scope>NUCLEOTIDE SEQUENCE [LARGE SCALE GENOMIC DNA]</scope>
    <source>
        <strain evidence="5 6">CM5</strain>
    </source>
</reference>
<dbReference type="SUPFAM" id="SSF158911">
    <property type="entry name" value="NEAT domain-like"/>
    <property type="match status" value="1"/>
</dbReference>
<evidence type="ECO:0000256" key="2">
    <source>
        <dbReference type="ARBA" id="ARBA00022729"/>
    </source>
</evidence>
<dbReference type="STRING" id="796937.HMPREF9630_01411"/>
<feature type="domain" description="NEAT" evidence="4">
    <location>
        <begin position="49"/>
        <end position="185"/>
    </location>
</feature>
<feature type="region of interest" description="Disordered" evidence="3">
    <location>
        <begin position="172"/>
        <end position="192"/>
    </location>
</feature>
<comment type="subcellular location">
    <subcellularLocation>
        <location evidence="1">Cell envelope</location>
    </subcellularLocation>
</comment>
<organism evidence="5 6">
    <name type="scientific">Peptoanaerobacter stomatis</name>
    <dbReference type="NCBI Taxonomy" id="796937"/>
    <lineage>
        <taxon>Bacteria</taxon>
        <taxon>Bacillati</taxon>
        <taxon>Bacillota</taxon>
        <taxon>Clostridia</taxon>
        <taxon>Peptostreptococcales</taxon>
        <taxon>Filifactoraceae</taxon>
        <taxon>Peptoanaerobacter</taxon>
    </lineage>
</organism>
<dbReference type="RefSeq" id="WP_009528961.1">
    <property type="nucleotide sequence ID" value="NZ_JH414600.1"/>
</dbReference>
<proteinExistence type="predicted"/>
<keyword evidence="2" id="KW-0732">Signal</keyword>